<evidence type="ECO:0000256" key="2">
    <source>
        <dbReference type="ARBA" id="ARBA00023315"/>
    </source>
</evidence>
<name>A0A640VRH7_9RHOB</name>
<evidence type="ECO:0000256" key="1">
    <source>
        <dbReference type="ARBA" id="ARBA00022679"/>
    </source>
</evidence>
<evidence type="ECO:0000259" key="3">
    <source>
        <dbReference type="PROSITE" id="PS51186"/>
    </source>
</evidence>
<gene>
    <name evidence="4" type="primary">mobC</name>
    <name evidence="4" type="ORF">So717_05590</name>
</gene>
<dbReference type="Gene3D" id="3.40.630.30">
    <property type="match status" value="1"/>
</dbReference>
<keyword evidence="5" id="KW-1185">Reference proteome</keyword>
<protein>
    <submittedName>
        <fullName evidence="4">Molybdopterin-guanine dinucleotide biosynthesis protein MobC</fullName>
    </submittedName>
</protein>
<accession>A0A640VRH7</accession>
<dbReference type="CDD" id="cd04301">
    <property type="entry name" value="NAT_SF"/>
    <property type="match status" value="1"/>
</dbReference>
<dbReference type="RefSeq" id="WP_159974665.1">
    <property type="nucleotide sequence ID" value="NZ_BLIV01000001.1"/>
</dbReference>
<dbReference type="InterPro" id="IPR000182">
    <property type="entry name" value="GNAT_dom"/>
</dbReference>
<dbReference type="SUPFAM" id="SSF55729">
    <property type="entry name" value="Acyl-CoA N-acyltransferases (Nat)"/>
    <property type="match status" value="1"/>
</dbReference>
<dbReference type="AlphaFoldDB" id="A0A640VRH7"/>
<evidence type="ECO:0000313" key="4">
    <source>
        <dbReference type="EMBL" id="GFE48806.1"/>
    </source>
</evidence>
<reference evidence="4 5" key="1">
    <citation type="submission" date="2019-12" db="EMBL/GenBank/DDBJ databases">
        <title>Roseobacter cerasinus sp. nov., isolated from seawater around aquaculture.</title>
        <authorList>
            <person name="Muramatsu S."/>
            <person name="Takabe Y."/>
            <person name="Mori K."/>
            <person name="Takaichi S."/>
            <person name="Hanada S."/>
        </authorList>
    </citation>
    <scope>NUCLEOTIDE SEQUENCE [LARGE SCALE GENOMIC DNA]</scope>
    <source>
        <strain evidence="4 5">AI77</strain>
    </source>
</reference>
<comment type="caution">
    <text evidence="4">The sequence shown here is derived from an EMBL/GenBank/DDBJ whole genome shotgun (WGS) entry which is preliminary data.</text>
</comment>
<proteinExistence type="predicted"/>
<dbReference type="InterPro" id="IPR016181">
    <property type="entry name" value="Acyl_CoA_acyltransferase"/>
</dbReference>
<sequence>MQVTISTGFQDHERRRVASLYWQAFGRKLGRSLGPDERALRFLESVLDPEFALIARSDTGDILGIAGFKTEDGTLVGGDLPDLQRIYGWWGGLWRGLLLSVIERDVTPDVLLMDGICVSEQARGFGIGSALLDVMKDEATARGKQAVRLDVIDSNPRAKALYERQGFVATSVEHTGIFETVFRFRSATRMLWHARAK</sequence>
<dbReference type="PANTHER" id="PTHR43420">
    <property type="entry name" value="ACETYLTRANSFERASE"/>
    <property type="match status" value="1"/>
</dbReference>
<keyword evidence="1" id="KW-0808">Transferase</keyword>
<dbReference type="Pfam" id="PF00583">
    <property type="entry name" value="Acetyltransf_1"/>
    <property type="match status" value="1"/>
</dbReference>
<evidence type="ECO:0000313" key="5">
    <source>
        <dbReference type="Proteomes" id="UP000436522"/>
    </source>
</evidence>
<dbReference type="InterPro" id="IPR050680">
    <property type="entry name" value="YpeA/RimI_acetyltransf"/>
</dbReference>
<dbReference type="EMBL" id="BLIV01000001">
    <property type="protein sequence ID" value="GFE48806.1"/>
    <property type="molecule type" value="Genomic_DNA"/>
</dbReference>
<dbReference type="OrthoDB" id="273614at2"/>
<dbReference type="GO" id="GO:0016747">
    <property type="term" value="F:acyltransferase activity, transferring groups other than amino-acyl groups"/>
    <property type="evidence" value="ECO:0007669"/>
    <property type="project" value="InterPro"/>
</dbReference>
<feature type="domain" description="N-acetyltransferase" evidence="3">
    <location>
        <begin position="3"/>
        <end position="195"/>
    </location>
</feature>
<keyword evidence="2" id="KW-0012">Acyltransferase</keyword>
<organism evidence="4 5">
    <name type="scientific">Roseobacter cerasinus</name>
    <dbReference type="NCBI Taxonomy" id="2602289"/>
    <lineage>
        <taxon>Bacteria</taxon>
        <taxon>Pseudomonadati</taxon>
        <taxon>Pseudomonadota</taxon>
        <taxon>Alphaproteobacteria</taxon>
        <taxon>Rhodobacterales</taxon>
        <taxon>Roseobacteraceae</taxon>
        <taxon>Roseobacter</taxon>
    </lineage>
</organism>
<dbReference type="PANTHER" id="PTHR43420:SF47">
    <property type="entry name" value="N-ACETYLTRANSFERASE DOMAIN-CONTAINING PROTEIN"/>
    <property type="match status" value="1"/>
</dbReference>
<dbReference type="PROSITE" id="PS51186">
    <property type="entry name" value="GNAT"/>
    <property type="match status" value="1"/>
</dbReference>
<dbReference type="Proteomes" id="UP000436522">
    <property type="component" value="Unassembled WGS sequence"/>
</dbReference>